<organism evidence="2 3">
    <name type="scientific">Chaetomium fimeti</name>
    <dbReference type="NCBI Taxonomy" id="1854472"/>
    <lineage>
        <taxon>Eukaryota</taxon>
        <taxon>Fungi</taxon>
        <taxon>Dikarya</taxon>
        <taxon>Ascomycota</taxon>
        <taxon>Pezizomycotina</taxon>
        <taxon>Sordariomycetes</taxon>
        <taxon>Sordariomycetidae</taxon>
        <taxon>Sordariales</taxon>
        <taxon>Chaetomiaceae</taxon>
        <taxon>Chaetomium</taxon>
    </lineage>
</organism>
<protein>
    <submittedName>
        <fullName evidence="2">Uncharacterized protein</fullName>
    </submittedName>
</protein>
<evidence type="ECO:0000313" key="3">
    <source>
        <dbReference type="Proteomes" id="UP001278766"/>
    </source>
</evidence>
<dbReference type="RefSeq" id="XP_062662693.1">
    <property type="nucleotide sequence ID" value="XM_062800063.1"/>
</dbReference>
<reference evidence="2" key="1">
    <citation type="journal article" date="2023" name="Mol. Phylogenet. Evol.">
        <title>Genome-scale phylogeny and comparative genomics of the fungal order Sordariales.</title>
        <authorList>
            <person name="Hensen N."/>
            <person name="Bonometti L."/>
            <person name="Westerberg I."/>
            <person name="Brannstrom I.O."/>
            <person name="Guillou S."/>
            <person name="Cros-Aarteil S."/>
            <person name="Calhoun S."/>
            <person name="Haridas S."/>
            <person name="Kuo A."/>
            <person name="Mondo S."/>
            <person name="Pangilinan J."/>
            <person name="Riley R."/>
            <person name="LaButti K."/>
            <person name="Andreopoulos B."/>
            <person name="Lipzen A."/>
            <person name="Chen C."/>
            <person name="Yan M."/>
            <person name="Daum C."/>
            <person name="Ng V."/>
            <person name="Clum A."/>
            <person name="Steindorff A."/>
            <person name="Ohm R.A."/>
            <person name="Martin F."/>
            <person name="Silar P."/>
            <person name="Natvig D.O."/>
            <person name="Lalanne C."/>
            <person name="Gautier V."/>
            <person name="Ament-Velasquez S.L."/>
            <person name="Kruys A."/>
            <person name="Hutchinson M.I."/>
            <person name="Powell A.J."/>
            <person name="Barry K."/>
            <person name="Miller A.N."/>
            <person name="Grigoriev I.V."/>
            <person name="Debuchy R."/>
            <person name="Gladieux P."/>
            <person name="Hiltunen Thoren M."/>
            <person name="Johannesson H."/>
        </authorList>
    </citation>
    <scope>NUCLEOTIDE SEQUENCE</scope>
    <source>
        <strain evidence="2">CBS 168.71</strain>
    </source>
</reference>
<dbReference type="Proteomes" id="UP001278766">
    <property type="component" value="Unassembled WGS sequence"/>
</dbReference>
<feature type="region of interest" description="Disordered" evidence="1">
    <location>
        <begin position="1"/>
        <end position="80"/>
    </location>
</feature>
<dbReference type="AlphaFoldDB" id="A0AAE0LWF4"/>
<dbReference type="EMBL" id="JAUEPN010000002">
    <property type="protein sequence ID" value="KAK3299179.1"/>
    <property type="molecule type" value="Genomic_DNA"/>
</dbReference>
<evidence type="ECO:0000313" key="2">
    <source>
        <dbReference type="EMBL" id="KAK3299179.1"/>
    </source>
</evidence>
<comment type="caution">
    <text evidence="2">The sequence shown here is derived from an EMBL/GenBank/DDBJ whole genome shotgun (WGS) entry which is preliminary data.</text>
</comment>
<reference evidence="2" key="2">
    <citation type="submission" date="2023-06" db="EMBL/GenBank/DDBJ databases">
        <authorList>
            <consortium name="Lawrence Berkeley National Laboratory"/>
            <person name="Haridas S."/>
            <person name="Hensen N."/>
            <person name="Bonometti L."/>
            <person name="Westerberg I."/>
            <person name="Brannstrom I.O."/>
            <person name="Guillou S."/>
            <person name="Cros-Aarteil S."/>
            <person name="Calhoun S."/>
            <person name="Kuo A."/>
            <person name="Mondo S."/>
            <person name="Pangilinan J."/>
            <person name="Riley R."/>
            <person name="Labutti K."/>
            <person name="Andreopoulos B."/>
            <person name="Lipzen A."/>
            <person name="Chen C."/>
            <person name="Yanf M."/>
            <person name="Daum C."/>
            <person name="Ng V."/>
            <person name="Clum A."/>
            <person name="Steindorff A."/>
            <person name="Ohm R."/>
            <person name="Martin F."/>
            <person name="Silar P."/>
            <person name="Natvig D."/>
            <person name="Lalanne C."/>
            <person name="Gautier V."/>
            <person name="Ament-Velasquez S.L."/>
            <person name="Kruys A."/>
            <person name="Hutchinson M.I."/>
            <person name="Powell A.J."/>
            <person name="Barry K."/>
            <person name="Miller A.N."/>
            <person name="Grigoriev I.V."/>
            <person name="Debuchy R."/>
            <person name="Gladieux P."/>
            <person name="Thoren M.H."/>
            <person name="Johannesson H."/>
        </authorList>
    </citation>
    <scope>NUCLEOTIDE SEQUENCE</scope>
    <source>
        <strain evidence="2">CBS 168.71</strain>
    </source>
</reference>
<proteinExistence type="predicted"/>
<keyword evidence="3" id="KW-1185">Reference proteome</keyword>
<dbReference type="GeneID" id="87837011"/>
<feature type="compositionally biased region" description="Acidic residues" evidence="1">
    <location>
        <begin position="28"/>
        <end position="42"/>
    </location>
</feature>
<feature type="non-terminal residue" evidence="2">
    <location>
        <position position="229"/>
    </location>
</feature>
<name>A0AAE0LWF4_9PEZI</name>
<gene>
    <name evidence="2" type="ORF">B0H64DRAFT_294212</name>
</gene>
<sequence>PVSTLQLFDGSDNGSDYESMDGVRTEDRDTEDDTMEDDEEDDYMMKDLPAVDHGPTESELTYSEPSGGEESDEEQLDEGPYKEIREHMQTYITARDTDYFSECTHQETANLASLIETVLQEKDIGLATLETVAAECEKVAVTLDKTITLVNAVKQDILDTGSTSLRRWNQLQSMEWNVCRLRHLAEGVPGVPTAAIIDEMVEDITRDVSAWQARLGLTLKLTRDLELAI</sequence>
<feature type="compositionally biased region" description="Polar residues" evidence="1">
    <location>
        <begin position="1"/>
        <end position="16"/>
    </location>
</feature>
<accession>A0AAE0LWF4</accession>
<feature type="non-terminal residue" evidence="2">
    <location>
        <position position="1"/>
    </location>
</feature>
<feature type="compositionally biased region" description="Acidic residues" evidence="1">
    <location>
        <begin position="67"/>
        <end position="77"/>
    </location>
</feature>
<evidence type="ECO:0000256" key="1">
    <source>
        <dbReference type="SAM" id="MobiDB-lite"/>
    </source>
</evidence>